<name>X0TMQ2_9ZZZZ</name>
<protein>
    <submittedName>
        <fullName evidence="1">Uncharacterized protein</fullName>
    </submittedName>
</protein>
<feature type="non-terminal residue" evidence="1">
    <location>
        <position position="1"/>
    </location>
</feature>
<evidence type="ECO:0000313" key="1">
    <source>
        <dbReference type="EMBL" id="GAF94499.1"/>
    </source>
</evidence>
<dbReference type="EMBL" id="BARS01011856">
    <property type="protein sequence ID" value="GAF94499.1"/>
    <property type="molecule type" value="Genomic_DNA"/>
</dbReference>
<proteinExistence type="predicted"/>
<dbReference type="AlphaFoldDB" id="X0TMQ2"/>
<organism evidence="1">
    <name type="scientific">marine sediment metagenome</name>
    <dbReference type="NCBI Taxonomy" id="412755"/>
    <lineage>
        <taxon>unclassified sequences</taxon>
        <taxon>metagenomes</taxon>
        <taxon>ecological metagenomes</taxon>
    </lineage>
</organism>
<comment type="caution">
    <text evidence="1">The sequence shown here is derived from an EMBL/GenBank/DDBJ whole genome shotgun (WGS) entry which is preliminary data.</text>
</comment>
<reference evidence="1" key="1">
    <citation type="journal article" date="2014" name="Front. Microbiol.">
        <title>High frequency of phylogenetically diverse reductive dehalogenase-homologous genes in deep subseafloor sedimentary metagenomes.</title>
        <authorList>
            <person name="Kawai M."/>
            <person name="Futagami T."/>
            <person name="Toyoda A."/>
            <person name="Takaki Y."/>
            <person name="Nishi S."/>
            <person name="Hori S."/>
            <person name="Arai W."/>
            <person name="Tsubouchi T."/>
            <person name="Morono Y."/>
            <person name="Uchiyama I."/>
            <person name="Ito T."/>
            <person name="Fujiyama A."/>
            <person name="Inagaki F."/>
            <person name="Takami H."/>
        </authorList>
    </citation>
    <scope>NUCLEOTIDE SEQUENCE</scope>
    <source>
        <strain evidence="1">Expedition CK06-06</strain>
    </source>
</reference>
<sequence length="154" mass="17338">DDVADPTSSDPVKRFSSRVSGAVVAGAQTTMNPFVIKEKIGEKTFGNPMPYKPFGAETAEELMNNWDTYKELVLKCSPITHLSKDDPPLYLFYNVNREFPATSSSNGIHSPIFGEIMLKACKETGVECHLQYWEKDRPQPAFSRQEFIDKLLSE</sequence>
<accession>X0TMQ2</accession>
<gene>
    <name evidence="1" type="ORF">S01H1_21396</name>
</gene>